<feature type="non-terminal residue" evidence="4">
    <location>
        <position position="1"/>
    </location>
</feature>
<feature type="domain" description="DNA-directed RNA polymerase N-terminal" evidence="2">
    <location>
        <begin position="2"/>
        <end position="84"/>
    </location>
</feature>
<evidence type="ECO:0000259" key="3">
    <source>
        <dbReference type="Pfam" id="PF22936"/>
    </source>
</evidence>
<name>A0A151TLV0_CAJCA</name>
<dbReference type="InterPro" id="IPR054722">
    <property type="entry name" value="PolX-like_BBD"/>
</dbReference>
<dbReference type="Pfam" id="PF14700">
    <property type="entry name" value="RPOL_N"/>
    <property type="match status" value="1"/>
</dbReference>
<gene>
    <name evidence="4" type="ORF">KK1_021648</name>
</gene>
<evidence type="ECO:0000313" key="4">
    <source>
        <dbReference type="EMBL" id="KYP68031.1"/>
    </source>
</evidence>
<dbReference type="PANTHER" id="PTHR34222">
    <property type="entry name" value="GAG_PRE-INTEGRS DOMAIN-CONTAINING PROTEIN"/>
    <property type="match status" value="1"/>
</dbReference>
<accession>A0A151TLV0</accession>
<feature type="compositionally biased region" description="Basic and acidic residues" evidence="1">
    <location>
        <begin position="234"/>
        <end position="243"/>
    </location>
</feature>
<sequence>VVPADMMVVVVMHKLMALLMTNSNGVGTARVIQAACHIGETIEHEARIHQFMRREKRTTTDKSSDLACVVQGGQQTEENEEMDKKKRVFPSIAQGIMYMNNVVEVWCDLKERFSQSDSICIACSVRCKCYAMRNVNKYKEHDQVMRLLMGLNETLAIVRSQILLEDPVSVNAVDSKKNYKGKGHYCGRVCTYCGRIDDTIETCYRKHGFPSNYKFKGNGSSVNQVSTDETESRDDDRSVRDHGAPTLPQEEYRGLLSLLHSNSFKGNSEFKGIKDCVTCSIESSSNRWIIDSGASDHVCSNLKLFSTYKKVSPISVKLPNGNIASADFTGTVNLNGSITLHDVIYLPIFSFSLISVSRLAKDMKCSLF</sequence>
<evidence type="ECO:0000259" key="2">
    <source>
        <dbReference type="Pfam" id="PF14700"/>
    </source>
</evidence>
<proteinExistence type="predicted"/>
<dbReference type="STRING" id="3821.A0A151TLV0"/>
<reference evidence="4 5" key="1">
    <citation type="journal article" date="2012" name="Nat. Biotechnol.">
        <title>Draft genome sequence of pigeonpea (Cajanus cajan), an orphan legume crop of resource-poor farmers.</title>
        <authorList>
            <person name="Varshney R.K."/>
            <person name="Chen W."/>
            <person name="Li Y."/>
            <person name="Bharti A.K."/>
            <person name="Saxena R.K."/>
            <person name="Schlueter J.A."/>
            <person name="Donoghue M.T."/>
            <person name="Azam S."/>
            <person name="Fan G."/>
            <person name="Whaley A.M."/>
            <person name="Farmer A.D."/>
            <person name="Sheridan J."/>
            <person name="Iwata A."/>
            <person name="Tuteja R."/>
            <person name="Penmetsa R.V."/>
            <person name="Wu W."/>
            <person name="Upadhyaya H.D."/>
            <person name="Yang S.P."/>
            <person name="Shah T."/>
            <person name="Saxena K.B."/>
            <person name="Michael T."/>
            <person name="McCombie W.R."/>
            <person name="Yang B."/>
            <person name="Zhang G."/>
            <person name="Yang H."/>
            <person name="Wang J."/>
            <person name="Spillane C."/>
            <person name="Cook D.R."/>
            <person name="May G.D."/>
            <person name="Xu X."/>
            <person name="Jackson S.A."/>
        </authorList>
    </citation>
    <scope>NUCLEOTIDE SEQUENCE [LARGE SCALE GENOMIC DNA]</scope>
    <source>
        <strain evidence="5">cv. Asha</strain>
    </source>
</reference>
<dbReference type="Gramene" id="C.cajan_21019.t">
    <property type="protein sequence ID" value="C.cajan_21019.t"/>
    <property type="gene ID" value="C.cajan_21019"/>
</dbReference>
<dbReference type="InterPro" id="IPR037159">
    <property type="entry name" value="RNA_POL_N_sf"/>
</dbReference>
<dbReference type="AlphaFoldDB" id="A0A151TLV0"/>
<dbReference type="PANTHER" id="PTHR34222:SF99">
    <property type="entry name" value="PROTEIN, PUTATIVE-RELATED"/>
    <property type="match status" value="1"/>
</dbReference>
<dbReference type="Gene3D" id="1.10.1320.10">
    <property type="entry name" value="DNA-directed RNA polymerase, N-terminal domain"/>
    <property type="match status" value="1"/>
</dbReference>
<evidence type="ECO:0000256" key="1">
    <source>
        <dbReference type="SAM" id="MobiDB-lite"/>
    </source>
</evidence>
<keyword evidence="5" id="KW-1185">Reference proteome</keyword>
<feature type="domain" description="Retrovirus-related Pol polyprotein from transposon TNT 1-94-like beta-barrel" evidence="3">
    <location>
        <begin position="288"/>
        <end position="361"/>
    </location>
</feature>
<dbReference type="Pfam" id="PF22936">
    <property type="entry name" value="Pol_BBD"/>
    <property type="match status" value="1"/>
</dbReference>
<feature type="region of interest" description="Disordered" evidence="1">
    <location>
        <begin position="220"/>
        <end position="246"/>
    </location>
</feature>
<protein>
    <submittedName>
        <fullName evidence="4">Uncharacterized protein</fullName>
    </submittedName>
</protein>
<organism evidence="4 5">
    <name type="scientific">Cajanus cajan</name>
    <name type="common">Pigeon pea</name>
    <name type="synonym">Cajanus indicus</name>
    <dbReference type="NCBI Taxonomy" id="3821"/>
    <lineage>
        <taxon>Eukaryota</taxon>
        <taxon>Viridiplantae</taxon>
        <taxon>Streptophyta</taxon>
        <taxon>Embryophyta</taxon>
        <taxon>Tracheophyta</taxon>
        <taxon>Spermatophyta</taxon>
        <taxon>Magnoliopsida</taxon>
        <taxon>eudicotyledons</taxon>
        <taxon>Gunneridae</taxon>
        <taxon>Pentapetalae</taxon>
        <taxon>rosids</taxon>
        <taxon>fabids</taxon>
        <taxon>Fabales</taxon>
        <taxon>Fabaceae</taxon>
        <taxon>Papilionoideae</taxon>
        <taxon>50 kb inversion clade</taxon>
        <taxon>NPAAA clade</taxon>
        <taxon>indigoferoid/millettioid clade</taxon>
        <taxon>Phaseoleae</taxon>
        <taxon>Cajanus</taxon>
    </lineage>
</organism>
<dbReference type="InterPro" id="IPR029262">
    <property type="entry name" value="RPOL_N"/>
</dbReference>
<dbReference type="EMBL" id="CM003606">
    <property type="protein sequence ID" value="KYP68031.1"/>
    <property type="molecule type" value="Genomic_DNA"/>
</dbReference>
<dbReference type="Proteomes" id="UP000075243">
    <property type="component" value="Chromosome 4"/>
</dbReference>
<evidence type="ECO:0000313" key="5">
    <source>
        <dbReference type="Proteomes" id="UP000075243"/>
    </source>
</evidence>